<accession>A0A6A8ME57</accession>
<evidence type="ECO:0000259" key="1">
    <source>
        <dbReference type="Pfam" id="PF21758"/>
    </source>
</evidence>
<gene>
    <name evidence="2" type="ORF">FYJ62_05360</name>
</gene>
<keyword evidence="3" id="KW-1185">Reference proteome</keyword>
<evidence type="ECO:0000313" key="3">
    <source>
        <dbReference type="Proteomes" id="UP000438120"/>
    </source>
</evidence>
<name>A0A6A8ME57_9LACO</name>
<proteinExistence type="predicted"/>
<dbReference type="Pfam" id="PF21758">
    <property type="entry name" value="PAC_bac"/>
    <property type="match status" value="1"/>
</dbReference>
<feature type="domain" description="Prenylated flavin chaperone LpdD-like" evidence="1">
    <location>
        <begin position="11"/>
        <end position="121"/>
    </location>
</feature>
<dbReference type="InterPro" id="IPR048844">
    <property type="entry name" value="LpdD_chaperone-like"/>
</dbReference>
<sequence>MIKKQIFTVKEAGYEIQAEVTLANKDLLVNLLGGDLPHLGGVLTYDVSSQEVKEVKLFSHDGRFHKDIFLAQVFFENIKDQLPGSITITAGVHVDGISQEQIAASKGMTEDLARQCSAWLKEQKGFKEPVYSSHFK</sequence>
<protein>
    <recommendedName>
        <fullName evidence="1">Prenylated flavin chaperone LpdD-like domain-containing protein</fullName>
    </recommendedName>
</protein>
<dbReference type="Proteomes" id="UP000438120">
    <property type="component" value="Unassembled WGS sequence"/>
</dbReference>
<organism evidence="2 3">
    <name type="scientific">Lactobacillus porci</name>
    <dbReference type="NCBI Taxonomy" id="2012477"/>
    <lineage>
        <taxon>Bacteria</taxon>
        <taxon>Bacillati</taxon>
        <taxon>Bacillota</taxon>
        <taxon>Bacilli</taxon>
        <taxon>Lactobacillales</taxon>
        <taxon>Lactobacillaceae</taxon>
        <taxon>Lactobacillus</taxon>
    </lineage>
</organism>
<dbReference type="RefSeq" id="WP_154548481.1">
    <property type="nucleotide sequence ID" value="NZ_VUMX01000011.1"/>
</dbReference>
<dbReference type="AlphaFoldDB" id="A0A6A8ME57"/>
<comment type="caution">
    <text evidence="2">The sequence shown here is derived from an EMBL/GenBank/DDBJ whole genome shotgun (WGS) entry which is preliminary data.</text>
</comment>
<dbReference type="EMBL" id="VUMX01000011">
    <property type="protein sequence ID" value="MST87077.1"/>
    <property type="molecule type" value="Genomic_DNA"/>
</dbReference>
<dbReference type="OrthoDB" id="2243237at2"/>
<evidence type="ECO:0000313" key="2">
    <source>
        <dbReference type="EMBL" id="MST87077.1"/>
    </source>
</evidence>
<reference evidence="2 3" key="1">
    <citation type="submission" date="2019-08" db="EMBL/GenBank/DDBJ databases">
        <title>In-depth cultivation of the pig gut microbiome towards novel bacterial diversity and tailored functional studies.</title>
        <authorList>
            <person name="Wylensek D."/>
            <person name="Hitch T.C.A."/>
            <person name="Clavel T."/>
        </authorList>
    </citation>
    <scope>NUCLEOTIDE SEQUENCE [LARGE SCALE GENOMIC DNA]</scope>
    <source>
        <strain evidence="2 3">Bifido-178-WT-2B</strain>
    </source>
</reference>